<protein>
    <recommendedName>
        <fullName evidence="3">FlgD/Vpr Ig-like domain-containing protein</fullName>
    </recommendedName>
</protein>
<dbReference type="InterPro" id="IPR011042">
    <property type="entry name" value="6-blade_b-propeller_TolB-like"/>
</dbReference>
<organism evidence="4">
    <name type="scientific">candidate division WOR-3 bacterium</name>
    <dbReference type="NCBI Taxonomy" id="2052148"/>
    <lineage>
        <taxon>Bacteria</taxon>
        <taxon>Bacteria division WOR-3</taxon>
    </lineage>
</organism>
<dbReference type="EMBL" id="DTMQ01000042">
    <property type="protein sequence ID" value="HGE99747.1"/>
    <property type="molecule type" value="Genomic_DNA"/>
</dbReference>
<evidence type="ECO:0000256" key="2">
    <source>
        <dbReference type="PROSITE-ProRule" id="PRU00504"/>
    </source>
</evidence>
<dbReference type="PROSITE" id="PS51125">
    <property type="entry name" value="NHL"/>
    <property type="match status" value="1"/>
</dbReference>
<reference evidence="4" key="1">
    <citation type="journal article" date="2020" name="mSystems">
        <title>Genome- and Community-Level Interaction Insights into Carbon Utilization and Element Cycling Functions of Hydrothermarchaeota in Hydrothermal Sediment.</title>
        <authorList>
            <person name="Zhou Z."/>
            <person name="Liu Y."/>
            <person name="Xu W."/>
            <person name="Pan J."/>
            <person name="Luo Z.H."/>
            <person name="Li M."/>
        </authorList>
    </citation>
    <scope>NUCLEOTIDE SEQUENCE [LARGE SCALE GENOMIC DNA]</scope>
    <source>
        <strain evidence="4">SpSt-906</strain>
    </source>
</reference>
<dbReference type="InterPro" id="IPR050952">
    <property type="entry name" value="TRIM-NHL_E3_ligases"/>
</dbReference>
<proteinExistence type="predicted"/>
<dbReference type="InterPro" id="IPR001258">
    <property type="entry name" value="NHL_repeat"/>
</dbReference>
<keyword evidence="1" id="KW-0677">Repeat</keyword>
<gene>
    <name evidence="4" type="ORF">ENX07_06760</name>
</gene>
<name>A0A7C3V000_UNCW3</name>
<comment type="caution">
    <text evidence="4">The sequence shown here is derived from an EMBL/GenBank/DDBJ whole genome shotgun (WGS) entry which is preliminary data.</text>
</comment>
<dbReference type="Pfam" id="PF13860">
    <property type="entry name" value="FlgD_ig"/>
    <property type="match status" value="1"/>
</dbReference>
<evidence type="ECO:0000259" key="3">
    <source>
        <dbReference type="Pfam" id="PF13860"/>
    </source>
</evidence>
<dbReference type="SUPFAM" id="SSF63829">
    <property type="entry name" value="Calcium-dependent phosphotriesterase"/>
    <property type="match status" value="1"/>
</dbReference>
<dbReference type="AlphaFoldDB" id="A0A7C3V000"/>
<dbReference type="GO" id="GO:0061630">
    <property type="term" value="F:ubiquitin protein ligase activity"/>
    <property type="evidence" value="ECO:0007669"/>
    <property type="project" value="TreeGrafter"/>
</dbReference>
<feature type="domain" description="FlgD/Vpr Ig-like" evidence="3">
    <location>
        <begin position="343"/>
        <end position="402"/>
    </location>
</feature>
<evidence type="ECO:0000313" key="4">
    <source>
        <dbReference type="EMBL" id="HGE99747.1"/>
    </source>
</evidence>
<sequence length="426" mass="48535">MPFLGLTLFLFLAEETTLLVPPFSHTLGINRVSPFYLNLYFGNFRIDDPQGIVAIKFRDDDDTTTTRDDHILTILAVNSGEGQIVYNQGLSGIEIFGRKGTGVGEFLFPKGITAHRDNLVFVADWGNDRIVQLRYKGKKLYWDKVFFSPVSKPYGVAVDSKKNVYFTEPESSRIWVCDSSGQVIRMIKEDLLNPTAIAVIDKDDPYNYYGEDFLAVVDFKNKRLQKFTLSGRLLEYTDVRGIGMREAEFSYIAIDYYGNIFATDTVLSCIHKFDRFLNYLTSFGKEGSGKGEFYKPRGITIGRKYGQVFITEKTGGQYYWTGLDSYLLGFFPDSFTREKPGTTIALYLTDISEVSFSIYDEEGNIVREILPFTTTRAGEVLITWDGRDKNGEIVKPGKYRLQIICRLPYGGGKRFKKEMEGYVYAQ</sequence>
<accession>A0A7C3V000</accession>
<dbReference type="PANTHER" id="PTHR24104:SF25">
    <property type="entry name" value="PROTEIN LIN-41"/>
    <property type="match status" value="1"/>
</dbReference>
<dbReference type="GO" id="GO:0008270">
    <property type="term" value="F:zinc ion binding"/>
    <property type="evidence" value="ECO:0007669"/>
    <property type="project" value="UniProtKB-KW"/>
</dbReference>
<dbReference type="PANTHER" id="PTHR24104">
    <property type="entry name" value="E3 UBIQUITIN-PROTEIN LIGASE NHLRC1-RELATED"/>
    <property type="match status" value="1"/>
</dbReference>
<feature type="repeat" description="NHL" evidence="2">
    <location>
        <begin position="93"/>
        <end position="136"/>
    </location>
</feature>
<dbReference type="InterPro" id="IPR025965">
    <property type="entry name" value="FlgD/Vpr_Ig-like"/>
</dbReference>
<dbReference type="GO" id="GO:0043161">
    <property type="term" value="P:proteasome-mediated ubiquitin-dependent protein catabolic process"/>
    <property type="evidence" value="ECO:0007669"/>
    <property type="project" value="TreeGrafter"/>
</dbReference>
<dbReference type="GO" id="GO:0000209">
    <property type="term" value="P:protein polyubiquitination"/>
    <property type="evidence" value="ECO:0007669"/>
    <property type="project" value="TreeGrafter"/>
</dbReference>
<dbReference type="Gene3D" id="2.120.10.30">
    <property type="entry name" value="TolB, C-terminal domain"/>
    <property type="match status" value="2"/>
</dbReference>
<evidence type="ECO:0000256" key="1">
    <source>
        <dbReference type="ARBA" id="ARBA00022737"/>
    </source>
</evidence>
<dbReference type="Gene3D" id="2.60.40.4070">
    <property type="match status" value="1"/>
</dbReference>